<dbReference type="Proteomes" id="UP001054252">
    <property type="component" value="Unassembled WGS sequence"/>
</dbReference>
<reference evidence="1 2" key="1">
    <citation type="journal article" date="2021" name="Commun. Biol.">
        <title>The genome of Shorea leprosula (Dipterocarpaceae) highlights the ecological relevance of drought in aseasonal tropical rainforests.</title>
        <authorList>
            <person name="Ng K.K.S."/>
            <person name="Kobayashi M.J."/>
            <person name="Fawcett J.A."/>
            <person name="Hatakeyama M."/>
            <person name="Paape T."/>
            <person name="Ng C.H."/>
            <person name="Ang C.C."/>
            <person name="Tnah L.H."/>
            <person name="Lee C.T."/>
            <person name="Nishiyama T."/>
            <person name="Sese J."/>
            <person name="O'Brien M.J."/>
            <person name="Copetti D."/>
            <person name="Mohd Noor M.I."/>
            <person name="Ong R.C."/>
            <person name="Putra M."/>
            <person name="Sireger I.Z."/>
            <person name="Indrioko S."/>
            <person name="Kosugi Y."/>
            <person name="Izuno A."/>
            <person name="Isagi Y."/>
            <person name="Lee S.L."/>
            <person name="Shimizu K.K."/>
        </authorList>
    </citation>
    <scope>NUCLEOTIDE SEQUENCE [LARGE SCALE GENOMIC DNA]</scope>
    <source>
        <strain evidence="1">214</strain>
    </source>
</reference>
<sequence>MLKDHLDITVLAVLTTSSRILSAAGVWLELFYELAQSISCGNWT</sequence>
<dbReference type="AlphaFoldDB" id="A0AAV5I1I3"/>
<evidence type="ECO:0000313" key="2">
    <source>
        <dbReference type="Proteomes" id="UP001054252"/>
    </source>
</evidence>
<gene>
    <name evidence="1" type="ORF">SLEP1_g5619</name>
</gene>
<dbReference type="EMBL" id="BPVZ01000005">
    <property type="protein sequence ID" value="GKU91802.1"/>
    <property type="molecule type" value="Genomic_DNA"/>
</dbReference>
<keyword evidence="2" id="KW-1185">Reference proteome</keyword>
<evidence type="ECO:0000313" key="1">
    <source>
        <dbReference type="EMBL" id="GKU91802.1"/>
    </source>
</evidence>
<accession>A0AAV5I1I3</accession>
<comment type="caution">
    <text evidence="1">The sequence shown here is derived from an EMBL/GenBank/DDBJ whole genome shotgun (WGS) entry which is preliminary data.</text>
</comment>
<protein>
    <submittedName>
        <fullName evidence="1">Uncharacterized protein</fullName>
    </submittedName>
</protein>
<name>A0AAV5I1I3_9ROSI</name>
<organism evidence="1 2">
    <name type="scientific">Rubroshorea leprosula</name>
    <dbReference type="NCBI Taxonomy" id="152421"/>
    <lineage>
        <taxon>Eukaryota</taxon>
        <taxon>Viridiplantae</taxon>
        <taxon>Streptophyta</taxon>
        <taxon>Embryophyta</taxon>
        <taxon>Tracheophyta</taxon>
        <taxon>Spermatophyta</taxon>
        <taxon>Magnoliopsida</taxon>
        <taxon>eudicotyledons</taxon>
        <taxon>Gunneridae</taxon>
        <taxon>Pentapetalae</taxon>
        <taxon>rosids</taxon>
        <taxon>malvids</taxon>
        <taxon>Malvales</taxon>
        <taxon>Dipterocarpaceae</taxon>
        <taxon>Rubroshorea</taxon>
    </lineage>
</organism>
<proteinExistence type="predicted"/>